<dbReference type="GeneID" id="84576032"/>
<dbReference type="InterPro" id="IPR054333">
    <property type="entry name" value="REase-ARP-assoc"/>
</dbReference>
<dbReference type="STRING" id="626522.GCWU000325_00975"/>
<comment type="caution">
    <text evidence="1">The sequence shown here is derived from an EMBL/GenBank/DDBJ whole genome shotgun (WGS) entry which is preliminary data.</text>
</comment>
<name>C9LFJ3_9BACT</name>
<dbReference type="eggNOG" id="ENOG5033PDE">
    <property type="taxonomic scope" value="Bacteria"/>
</dbReference>
<reference evidence="1" key="1">
    <citation type="submission" date="2009-09" db="EMBL/GenBank/DDBJ databases">
        <authorList>
            <person name="Weinstock G."/>
            <person name="Sodergren E."/>
            <person name="Clifton S."/>
            <person name="Fulton L."/>
            <person name="Fulton B."/>
            <person name="Courtney L."/>
            <person name="Fronick C."/>
            <person name="Harrison M."/>
            <person name="Strong C."/>
            <person name="Farmer C."/>
            <person name="Delahaunty K."/>
            <person name="Markovic C."/>
            <person name="Hall O."/>
            <person name="Minx P."/>
            <person name="Tomlinson C."/>
            <person name="Mitreva M."/>
            <person name="Nelson J."/>
            <person name="Hou S."/>
            <person name="Wollam A."/>
            <person name="Pepin K.H."/>
            <person name="Johnson M."/>
            <person name="Bhonagiri V."/>
            <person name="Nash W.E."/>
            <person name="Warren W."/>
            <person name="Chinwalla A."/>
            <person name="Mardis E.R."/>
            <person name="Wilson R.K."/>
        </authorList>
    </citation>
    <scope>NUCLEOTIDE SEQUENCE [LARGE SCALE GENOMIC DNA]</scope>
    <source>
        <strain evidence="1">ATCC 51259</strain>
    </source>
</reference>
<evidence type="ECO:0000313" key="2">
    <source>
        <dbReference type="Proteomes" id="UP000003460"/>
    </source>
</evidence>
<evidence type="ECO:0000313" key="1">
    <source>
        <dbReference type="EMBL" id="EEX72096.1"/>
    </source>
</evidence>
<dbReference type="Proteomes" id="UP000003460">
    <property type="component" value="Unassembled WGS sequence"/>
</dbReference>
<accession>C9LFJ3</accession>
<dbReference type="RefSeq" id="WP_006254752.1">
    <property type="nucleotide sequence ID" value="NZ_GG700642.1"/>
</dbReference>
<proteinExistence type="predicted"/>
<dbReference type="HOGENOM" id="CLU_1033892_0_0_10"/>
<organism evidence="1 2">
    <name type="scientific">Alloprevotella tannerae ATCC 51259</name>
    <dbReference type="NCBI Taxonomy" id="626522"/>
    <lineage>
        <taxon>Bacteria</taxon>
        <taxon>Pseudomonadati</taxon>
        <taxon>Bacteroidota</taxon>
        <taxon>Bacteroidia</taxon>
        <taxon>Bacteroidales</taxon>
        <taxon>Prevotellaceae</taxon>
        <taxon>Alloprevotella</taxon>
    </lineage>
</organism>
<dbReference type="OrthoDB" id="1086536at2"/>
<dbReference type="Pfam" id="PF22558">
    <property type="entry name" value="REase-ARP"/>
    <property type="match status" value="1"/>
</dbReference>
<dbReference type="EMBL" id="ACIJ02000017">
    <property type="protein sequence ID" value="EEX72096.1"/>
    <property type="molecule type" value="Genomic_DNA"/>
</dbReference>
<dbReference type="AlphaFoldDB" id="C9LFJ3"/>
<keyword evidence="2" id="KW-1185">Reference proteome</keyword>
<sequence>MDRNILKEALVDVNGSRDVDLLVSLSKQHCDELENGSGNALKECHFIDSSTALGVNFFLLYEKLHPEATVMFEWDKSSPLKVGGKSNLDVKVDKGKKVIYYESKFLEPYYMSNSRFTESYFMIENYYDHWKFTEDKLTDILRSFQSLTYYNASQLFRHLLAIVNHIIHNKDEYENVSIVELNSISWEMENEFIDLLKLTSRSKSYAIKRLKILREEELIVKDMFQKIIEDYVSDVIPDNLTLLFETSRYNNVIDLIDNHEGFKKRYFIK</sequence>
<gene>
    <name evidence="1" type="ORF">GCWU000325_00975</name>
</gene>
<protein>
    <submittedName>
        <fullName evidence="1">Uncharacterized protein</fullName>
    </submittedName>
</protein>